<reference evidence="2" key="1">
    <citation type="submission" date="2016-10" db="EMBL/GenBank/DDBJ databases">
        <authorList>
            <person name="Varghese N."/>
            <person name="Submissions S."/>
        </authorList>
    </citation>
    <scope>NUCLEOTIDE SEQUENCE [LARGE SCALE GENOMIC DNA]</scope>
    <source>
        <strain evidence="2">CGMCC 1.8946</strain>
    </source>
</reference>
<dbReference type="STRING" id="624147.SAMN04487970_10607"/>
<gene>
    <name evidence="1" type="ORF">SAMN04487970_10607</name>
</gene>
<keyword evidence="2" id="KW-1185">Reference proteome</keyword>
<accession>A0A1G4TP68</accession>
<dbReference type="InterPro" id="IPR045707">
    <property type="entry name" value="DUF6063"/>
</dbReference>
<dbReference type="RefSeq" id="WP_090676392.1">
    <property type="nucleotide sequence ID" value="NZ_FMTT01000060.1"/>
</dbReference>
<name>A0A1G4TP68_9BACL</name>
<organism evidence="1 2">
    <name type="scientific">Paenibacillus tianmuensis</name>
    <dbReference type="NCBI Taxonomy" id="624147"/>
    <lineage>
        <taxon>Bacteria</taxon>
        <taxon>Bacillati</taxon>
        <taxon>Bacillota</taxon>
        <taxon>Bacilli</taxon>
        <taxon>Bacillales</taxon>
        <taxon>Paenibacillaceae</taxon>
        <taxon>Paenibacillus</taxon>
    </lineage>
</organism>
<dbReference type="Pfam" id="PF19539">
    <property type="entry name" value="DUF6063"/>
    <property type="match status" value="1"/>
</dbReference>
<dbReference type="EMBL" id="FMTT01000060">
    <property type="protein sequence ID" value="SCW83121.1"/>
    <property type="molecule type" value="Genomic_DNA"/>
</dbReference>
<evidence type="ECO:0000313" key="1">
    <source>
        <dbReference type="EMBL" id="SCW83121.1"/>
    </source>
</evidence>
<sequence>MLHEKNFESAIHLYGELLKHGFLPMNNKWVQPYKEEEEVRIALKRLARLWRTTIIDTSDHIHLVAEPEGCIFATSLSEMKNSRRYAKSFDDRIDFYIICTIINTLFSEIESSYNGKLSVETEGIGYYQLESMVTEILNDWKQIDDGTKEEFSKEFGIAVKKMHAKWNNMQYFRPNKKITANQRTRLGYVQSAMSLLESEGLIYISKTHKTSYIVFPKPQLYERMEKILPELERYQVIQVLIREAKAKTIEDEKNDEETA</sequence>
<dbReference type="Proteomes" id="UP000198601">
    <property type="component" value="Unassembled WGS sequence"/>
</dbReference>
<proteinExistence type="predicted"/>
<evidence type="ECO:0000313" key="2">
    <source>
        <dbReference type="Proteomes" id="UP000198601"/>
    </source>
</evidence>
<protein>
    <submittedName>
        <fullName evidence="1">Uncharacterized protein</fullName>
    </submittedName>
</protein>
<dbReference type="OrthoDB" id="2633772at2"/>
<dbReference type="AlphaFoldDB" id="A0A1G4TP68"/>